<dbReference type="InterPro" id="IPR001228">
    <property type="entry name" value="IspD"/>
</dbReference>
<name>A0A445N281_9BACT</name>
<dbReference type="InterPro" id="IPR050088">
    <property type="entry name" value="IspD/TarI_cytidylyltransf_bact"/>
</dbReference>
<evidence type="ECO:0000256" key="4">
    <source>
        <dbReference type="ARBA" id="ARBA00022679"/>
    </source>
</evidence>
<dbReference type="InterPro" id="IPR018294">
    <property type="entry name" value="ISPD_synthase_CS"/>
</dbReference>
<dbReference type="SUPFAM" id="SSF53448">
    <property type="entry name" value="Nucleotide-diphospho-sugar transferases"/>
    <property type="match status" value="1"/>
</dbReference>
<dbReference type="Pfam" id="PF01128">
    <property type="entry name" value="IspD"/>
    <property type="match status" value="1"/>
</dbReference>
<dbReference type="CDD" id="cd02516">
    <property type="entry name" value="CDP-ME_synthetase"/>
    <property type="match status" value="1"/>
</dbReference>
<evidence type="ECO:0000256" key="6">
    <source>
        <dbReference type="ARBA" id="ARBA00023229"/>
    </source>
</evidence>
<dbReference type="GO" id="GO:0050518">
    <property type="term" value="F:2-C-methyl-D-erythritol 4-phosphate cytidylyltransferase activity"/>
    <property type="evidence" value="ECO:0007669"/>
    <property type="project" value="UniProtKB-UniRule"/>
</dbReference>
<dbReference type="AlphaFoldDB" id="A0A445N281"/>
<evidence type="ECO:0000256" key="5">
    <source>
        <dbReference type="ARBA" id="ARBA00022695"/>
    </source>
</evidence>
<dbReference type="PANTHER" id="PTHR32125">
    <property type="entry name" value="2-C-METHYL-D-ERYTHRITOL 4-PHOSPHATE CYTIDYLYLTRANSFERASE, CHLOROPLASTIC"/>
    <property type="match status" value="1"/>
</dbReference>
<evidence type="ECO:0000313" key="8">
    <source>
        <dbReference type="EMBL" id="SPD75809.1"/>
    </source>
</evidence>
<organism evidence="8">
    <name type="scientific">uncultured Desulfobacterium sp</name>
    <dbReference type="NCBI Taxonomy" id="201089"/>
    <lineage>
        <taxon>Bacteria</taxon>
        <taxon>Pseudomonadati</taxon>
        <taxon>Thermodesulfobacteriota</taxon>
        <taxon>Desulfobacteria</taxon>
        <taxon>Desulfobacterales</taxon>
        <taxon>Desulfobacteriaceae</taxon>
        <taxon>Desulfobacterium</taxon>
        <taxon>environmental samples</taxon>
    </lineage>
</organism>
<gene>
    <name evidence="7 8" type="primary">ispD</name>
    <name evidence="8" type="ORF">PITCH_A760019</name>
</gene>
<dbReference type="PANTHER" id="PTHR32125:SF4">
    <property type="entry name" value="2-C-METHYL-D-ERYTHRITOL 4-PHOSPHATE CYTIDYLYLTRANSFERASE, CHLOROPLASTIC"/>
    <property type="match status" value="1"/>
</dbReference>
<feature type="site" description="Positions MEP for the nucleophilic attack" evidence="7">
    <location>
        <position position="224"/>
    </location>
</feature>
<keyword evidence="6 7" id="KW-0414">Isoprene biosynthesis</keyword>
<dbReference type="EC" id="2.7.7.60" evidence="7"/>
<dbReference type="PROSITE" id="PS01295">
    <property type="entry name" value="ISPD"/>
    <property type="match status" value="1"/>
</dbReference>
<dbReference type="Gene3D" id="3.90.550.10">
    <property type="entry name" value="Spore Coat Polysaccharide Biosynthesis Protein SpsA, Chain A"/>
    <property type="match status" value="1"/>
</dbReference>
<dbReference type="GO" id="GO:0019288">
    <property type="term" value="P:isopentenyl diphosphate biosynthetic process, methylerythritol 4-phosphate pathway"/>
    <property type="evidence" value="ECO:0007669"/>
    <property type="project" value="UniProtKB-UniRule"/>
</dbReference>
<evidence type="ECO:0000256" key="1">
    <source>
        <dbReference type="ARBA" id="ARBA00001282"/>
    </source>
</evidence>
<protein>
    <recommendedName>
        <fullName evidence="7">2-C-methyl-D-erythritol 4-phosphate cytidylyltransferase</fullName>
        <ecNumber evidence="7">2.7.7.60</ecNumber>
    </recommendedName>
    <alternativeName>
        <fullName evidence="7">4-diphosphocytidyl-2C-methyl-D-erythritol synthase</fullName>
    </alternativeName>
    <alternativeName>
        <fullName evidence="7">MEP cytidylyltransferase</fullName>
        <shortName evidence="7">MCT</shortName>
    </alternativeName>
</protein>
<comment type="pathway">
    <text evidence="2 7">Isoprenoid biosynthesis; isopentenyl diphosphate biosynthesis via DXP pathway; isopentenyl diphosphate from 1-deoxy-D-xylulose 5-phosphate: step 2/6.</text>
</comment>
<evidence type="ECO:0000256" key="3">
    <source>
        <dbReference type="ARBA" id="ARBA00009789"/>
    </source>
</evidence>
<accession>A0A445N281</accession>
<comment type="similarity">
    <text evidence="3 7">Belongs to the IspD/TarI cytidylyltransferase family. IspD subfamily.</text>
</comment>
<dbReference type="NCBIfam" id="TIGR00453">
    <property type="entry name" value="ispD"/>
    <property type="match status" value="1"/>
</dbReference>
<dbReference type="InterPro" id="IPR034683">
    <property type="entry name" value="IspD/TarI"/>
</dbReference>
<comment type="catalytic activity">
    <reaction evidence="1 7">
        <text>2-C-methyl-D-erythritol 4-phosphate + CTP + H(+) = 4-CDP-2-C-methyl-D-erythritol + diphosphate</text>
        <dbReference type="Rhea" id="RHEA:13429"/>
        <dbReference type="ChEBI" id="CHEBI:15378"/>
        <dbReference type="ChEBI" id="CHEBI:33019"/>
        <dbReference type="ChEBI" id="CHEBI:37563"/>
        <dbReference type="ChEBI" id="CHEBI:57823"/>
        <dbReference type="ChEBI" id="CHEBI:58262"/>
        <dbReference type="EC" id="2.7.7.60"/>
    </reaction>
</comment>
<feature type="site" description="Transition state stabilizer" evidence="7">
    <location>
        <position position="27"/>
    </location>
</feature>
<keyword evidence="4 7" id="KW-0808">Transferase</keyword>
<feature type="site" description="Transition state stabilizer" evidence="7">
    <location>
        <position position="34"/>
    </location>
</feature>
<dbReference type="FunFam" id="3.90.550.10:FF:000003">
    <property type="entry name" value="2-C-methyl-D-erythritol 4-phosphate cytidylyltransferase"/>
    <property type="match status" value="1"/>
</dbReference>
<dbReference type="InterPro" id="IPR029044">
    <property type="entry name" value="Nucleotide-diphossugar_trans"/>
</dbReference>
<sequence>MFKEKQNAPLSQTMTIAIIPAAGSGVRMGGDRPKQFLALDGKPILAITLMPFELCYEVDAIIVVTQKSDIEYCQKEIINRYKLTKVIKVVAGGDRRQDSVRFGLDASEGKYENIVIHDGVRPVISQMDIKEIINAGKTHRAVITGLPAKETVKEIDNDYNVIRTHDRRRLWLVQTPQIFRYNDLMEAHKKAIAEGWQEATDDSQLVERLGIPVKVIKGSEKNIKVTTPDDLELAEFLLKHIQD</sequence>
<evidence type="ECO:0000256" key="7">
    <source>
        <dbReference type="HAMAP-Rule" id="MF_00108"/>
    </source>
</evidence>
<proteinExistence type="inferred from homology"/>
<comment type="function">
    <text evidence="7">Catalyzes the formation of 4-diphosphocytidyl-2-C-methyl-D-erythritol from CTP and 2-C-methyl-D-erythritol 4-phosphate (MEP).</text>
</comment>
<keyword evidence="5 7" id="KW-0548">Nucleotidyltransferase</keyword>
<dbReference type="HAMAP" id="MF_00108">
    <property type="entry name" value="IspD"/>
    <property type="match status" value="1"/>
</dbReference>
<dbReference type="UniPathway" id="UPA00056">
    <property type="reaction ID" value="UER00093"/>
</dbReference>
<dbReference type="EMBL" id="OJIN01000221">
    <property type="protein sequence ID" value="SPD75809.1"/>
    <property type="molecule type" value="Genomic_DNA"/>
</dbReference>
<evidence type="ECO:0000256" key="2">
    <source>
        <dbReference type="ARBA" id="ARBA00004787"/>
    </source>
</evidence>
<feature type="site" description="Positions MEP for the nucleophilic attack" evidence="7">
    <location>
        <position position="167"/>
    </location>
</feature>
<reference evidence="8" key="1">
    <citation type="submission" date="2018-01" db="EMBL/GenBank/DDBJ databases">
        <authorList>
            <person name="Regsiter A."/>
            <person name="William W."/>
        </authorList>
    </citation>
    <scope>NUCLEOTIDE SEQUENCE</scope>
    <source>
        <strain evidence="8">TRIP AH-1</strain>
    </source>
</reference>